<organism evidence="1 2">
    <name type="scientific">Pseudomonas putida</name>
    <name type="common">Arthrobacter siderocapsulatus</name>
    <dbReference type="NCBI Taxonomy" id="303"/>
    <lineage>
        <taxon>Bacteria</taxon>
        <taxon>Pseudomonadati</taxon>
        <taxon>Pseudomonadota</taxon>
        <taxon>Gammaproteobacteria</taxon>
        <taxon>Pseudomonadales</taxon>
        <taxon>Pseudomonadaceae</taxon>
        <taxon>Pseudomonas</taxon>
    </lineage>
</organism>
<dbReference type="RefSeq" id="WP_103436565.1">
    <property type="nucleotide sequence ID" value="NZ_MIND01000018.1"/>
</dbReference>
<dbReference type="Proteomes" id="UP000237194">
    <property type="component" value="Unassembled WGS sequence"/>
</dbReference>
<protein>
    <submittedName>
        <fullName evidence="1">Uncharacterized protein</fullName>
    </submittedName>
</protein>
<proteinExistence type="predicted"/>
<dbReference type="AlphaFoldDB" id="A0A2S3WBT8"/>
<reference evidence="1 2" key="1">
    <citation type="submission" date="2016-08" db="EMBL/GenBank/DDBJ databases">
        <authorList>
            <person name="Seilhamer J.J."/>
        </authorList>
    </citation>
    <scope>NUCLEOTIDE SEQUENCE [LARGE SCALE GENOMIC DNA]</scope>
    <source>
        <strain evidence="1 2">KT-27</strain>
    </source>
</reference>
<accession>A0A2S3WBT8</accession>
<comment type="caution">
    <text evidence="1">The sequence shown here is derived from an EMBL/GenBank/DDBJ whole genome shotgun (WGS) entry which is preliminary data.</text>
</comment>
<dbReference type="EMBL" id="MIND01000018">
    <property type="protein sequence ID" value="POF88371.1"/>
    <property type="molecule type" value="Genomic_DNA"/>
</dbReference>
<name>A0A2S3WBT8_PSEPU</name>
<reference evidence="1 2" key="2">
    <citation type="submission" date="2018-03" db="EMBL/GenBank/DDBJ databases">
        <title>Draft genome of Pseudomonas putida strain KT-27.</title>
        <authorList>
            <person name="Yoshizawa S."/>
            <person name="Khan N.H."/>
            <person name="Nishimura M."/>
            <person name="Chiura H.X."/>
            <person name="Ogura Y."/>
            <person name="Hayashi T."/>
            <person name="Kogure K."/>
        </authorList>
    </citation>
    <scope>NUCLEOTIDE SEQUENCE [LARGE SCALE GENOMIC DNA]</scope>
    <source>
        <strain evidence="1 2">KT-27</strain>
    </source>
</reference>
<sequence length="74" mass="7812">MSGILFGQLKAYSQKPLVGILASSGLKVSCDMLAKAACQGNHSVTMMVTISGSRACINHVQQALKPKMAYKVTV</sequence>
<evidence type="ECO:0000313" key="2">
    <source>
        <dbReference type="Proteomes" id="UP000237194"/>
    </source>
</evidence>
<gene>
    <name evidence="1" type="ORF">BGP80_10515</name>
</gene>
<evidence type="ECO:0000313" key="1">
    <source>
        <dbReference type="EMBL" id="POF88371.1"/>
    </source>
</evidence>